<feature type="domain" description="ComEC/Rec2-related protein" evidence="2">
    <location>
        <begin position="1"/>
        <end position="95"/>
    </location>
</feature>
<feature type="transmembrane region" description="Helical" evidence="1">
    <location>
        <begin position="100"/>
        <end position="121"/>
    </location>
</feature>
<reference evidence="3" key="1">
    <citation type="submission" date="2019-03" db="EMBL/GenBank/DDBJ databases">
        <title>Single cell metagenomics reveals metabolic interactions within the superorganism composed of flagellate Streblomastix strix and complex community of Bacteroidetes bacteria on its surface.</title>
        <authorList>
            <person name="Treitli S.C."/>
            <person name="Kolisko M."/>
            <person name="Husnik F."/>
            <person name="Keeling P."/>
            <person name="Hampl V."/>
        </authorList>
    </citation>
    <scope>NUCLEOTIDE SEQUENCE</scope>
    <source>
        <strain evidence="3">STM</strain>
    </source>
</reference>
<feature type="non-terminal residue" evidence="3">
    <location>
        <position position="1"/>
    </location>
</feature>
<evidence type="ECO:0000256" key="1">
    <source>
        <dbReference type="SAM" id="Phobius"/>
    </source>
</evidence>
<dbReference type="Pfam" id="PF03772">
    <property type="entry name" value="Competence"/>
    <property type="match status" value="1"/>
</dbReference>
<dbReference type="InterPro" id="IPR004477">
    <property type="entry name" value="ComEC_N"/>
</dbReference>
<dbReference type="EMBL" id="SNRY01009207">
    <property type="protein sequence ID" value="KAA6307388.1"/>
    <property type="molecule type" value="Genomic_DNA"/>
</dbReference>
<evidence type="ECO:0000259" key="2">
    <source>
        <dbReference type="Pfam" id="PF03772"/>
    </source>
</evidence>
<keyword evidence="1" id="KW-0472">Membrane</keyword>
<gene>
    <name evidence="3" type="ORF">EZS27_040944</name>
</gene>
<comment type="caution">
    <text evidence="3">The sequence shown here is derived from an EMBL/GenBank/DDBJ whole genome shotgun (WGS) entry which is preliminary data.</text>
</comment>
<keyword evidence="1" id="KW-1133">Transmembrane helix</keyword>
<name>A0A5J4PEF5_9ZZZZ</name>
<feature type="transmembrane region" description="Helical" evidence="1">
    <location>
        <begin position="7"/>
        <end position="33"/>
    </location>
</feature>
<feature type="transmembrane region" description="Helical" evidence="1">
    <location>
        <begin position="74"/>
        <end position="93"/>
    </location>
</feature>
<protein>
    <recommendedName>
        <fullName evidence="2">ComEC/Rec2-related protein domain-containing protein</fullName>
    </recommendedName>
</protein>
<evidence type="ECO:0000313" key="3">
    <source>
        <dbReference type="EMBL" id="KAA6307388.1"/>
    </source>
</evidence>
<proteinExistence type="predicted"/>
<dbReference type="AlphaFoldDB" id="A0A5J4PEF5"/>
<accession>A0A5J4PEF5</accession>
<organism evidence="3">
    <name type="scientific">termite gut metagenome</name>
    <dbReference type="NCBI Taxonomy" id="433724"/>
    <lineage>
        <taxon>unclassified sequences</taxon>
        <taxon>metagenomes</taxon>
        <taxon>organismal metagenomes</taxon>
    </lineage>
</organism>
<keyword evidence="1" id="KW-0812">Transmembrane</keyword>
<sequence>YFSRFSTYFLLTNLFVIVLVTAIMYVATVMLMVSSFPTISYVISTIVEKLIKTLNLTVRQIEQISFASINNVQIHPLDAFSFYLIIILCLCYLQSRKAKYLMGVLICVLLINSFWVLRMFIHFSC</sequence>